<dbReference type="RefSeq" id="WP_170920943.1">
    <property type="nucleotide sequence ID" value="NZ_FUWJ01000002.1"/>
</dbReference>
<feature type="compositionally biased region" description="Basic and acidic residues" evidence="1">
    <location>
        <begin position="84"/>
        <end position="96"/>
    </location>
</feature>
<dbReference type="Proteomes" id="UP000190092">
    <property type="component" value="Unassembled WGS sequence"/>
</dbReference>
<sequence length="103" mass="11153">MVLLGFALLLAASSVAVFPCWRHSQQWGYTPSVTAGILLFCLAIMTVGGKPANGFVRTGATTVYRADGHSVWPYAYSFQPRTSRPYDGRDLARSEPLDVSPGT</sequence>
<keyword evidence="4" id="KW-1185">Reference proteome</keyword>
<feature type="transmembrane region" description="Helical" evidence="2">
    <location>
        <begin position="27"/>
        <end position="47"/>
    </location>
</feature>
<feature type="region of interest" description="Disordered" evidence="1">
    <location>
        <begin position="82"/>
        <end position="103"/>
    </location>
</feature>
<evidence type="ECO:0000256" key="1">
    <source>
        <dbReference type="SAM" id="MobiDB-lite"/>
    </source>
</evidence>
<dbReference type="Pfam" id="PF11752">
    <property type="entry name" value="DUF3309"/>
    <property type="match status" value="1"/>
</dbReference>
<name>A0A1T4PR39_9HYPH</name>
<evidence type="ECO:0000313" key="3">
    <source>
        <dbReference type="EMBL" id="SJZ94005.1"/>
    </source>
</evidence>
<evidence type="ECO:0000256" key="2">
    <source>
        <dbReference type="SAM" id="Phobius"/>
    </source>
</evidence>
<dbReference type="InterPro" id="IPR021738">
    <property type="entry name" value="DUF3309"/>
</dbReference>
<protein>
    <recommendedName>
        <fullName evidence="5">DUF3309 domain-containing protein</fullName>
    </recommendedName>
</protein>
<gene>
    <name evidence="3" type="ORF">SAMN02745126_02974</name>
</gene>
<evidence type="ECO:0000313" key="4">
    <source>
        <dbReference type="Proteomes" id="UP000190092"/>
    </source>
</evidence>
<keyword evidence="2" id="KW-0472">Membrane</keyword>
<evidence type="ECO:0008006" key="5">
    <source>
        <dbReference type="Google" id="ProtNLM"/>
    </source>
</evidence>
<proteinExistence type="predicted"/>
<accession>A0A1T4PR39</accession>
<organism evidence="3 4">
    <name type="scientific">Enhydrobacter aerosaccus</name>
    <dbReference type="NCBI Taxonomy" id="225324"/>
    <lineage>
        <taxon>Bacteria</taxon>
        <taxon>Pseudomonadati</taxon>
        <taxon>Pseudomonadota</taxon>
        <taxon>Alphaproteobacteria</taxon>
        <taxon>Hyphomicrobiales</taxon>
        <taxon>Enhydrobacter</taxon>
    </lineage>
</organism>
<dbReference type="EMBL" id="FUWJ01000002">
    <property type="protein sequence ID" value="SJZ94005.1"/>
    <property type="molecule type" value="Genomic_DNA"/>
</dbReference>
<keyword evidence="2" id="KW-0812">Transmembrane</keyword>
<dbReference type="AlphaFoldDB" id="A0A1T4PR39"/>
<reference evidence="4" key="1">
    <citation type="submission" date="2017-02" db="EMBL/GenBank/DDBJ databases">
        <authorList>
            <person name="Varghese N."/>
            <person name="Submissions S."/>
        </authorList>
    </citation>
    <scope>NUCLEOTIDE SEQUENCE [LARGE SCALE GENOMIC DNA]</scope>
    <source>
        <strain evidence="4">ATCC 27094</strain>
    </source>
</reference>
<keyword evidence="2" id="KW-1133">Transmembrane helix</keyword>